<protein>
    <submittedName>
        <fullName evidence="2">Uncharacterized protein</fullName>
    </submittedName>
</protein>
<dbReference type="AlphaFoldDB" id="A0A5J4V504"/>
<dbReference type="Proteomes" id="UP000324800">
    <property type="component" value="Unassembled WGS sequence"/>
</dbReference>
<sequence length="79" mass="8642">MELIECEICNQKIPFSIFQKHIDDHLATASKAQNQNQAKIRQASSGPGSAVFTPNAAFKGQKPIQDKKGSDNEAQIPCE</sequence>
<evidence type="ECO:0000256" key="1">
    <source>
        <dbReference type="SAM" id="MobiDB-lite"/>
    </source>
</evidence>
<gene>
    <name evidence="2" type="ORF">EZS28_026614</name>
</gene>
<feature type="compositionally biased region" description="Polar residues" evidence="1">
    <location>
        <begin position="35"/>
        <end position="47"/>
    </location>
</feature>
<evidence type="ECO:0000313" key="2">
    <source>
        <dbReference type="EMBL" id="KAA6377858.1"/>
    </source>
</evidence>
<name>A0A5J4V504_9EUKA</name>
<dbReference type="EMBL" id="SNRW01009530">
    <property type="protein sequence ID" value="KAA6377858.1"/>
    <property type="molecule type" value="Genomic_DNA"/>
</dbReference>
<evidence type="ECO:0000313" key="3">
    <source>
        <dbReference type="Proteomes" id="UP000324800"/>
    </source>
</evidence>
<feature type="region of interest" description="Disordered" evidence="1">
    <location>
        <begin position="35"/>
        <end position="79"/>
    </location>
</feature>
<accession>A0A5J4V504</accession>
<comment type="caution">
    <text evidence="2">The sequence shown here is derived from an EMBL/GenBank/DDBJ whole genome shotgun (WGS) entry which is preliminary data.</text>
</comment>
<proteinExistence type="predicted"/>
<reference evidence="2 3" key="1">
    <citation type="submission" date="2019-03" db="EMBL/GenBank/DDBJ databases">
        <title>Single cell metagenomics reveals metabolic interactions within the superorganism composed of flagellate Streblomastix strix and complex community of Bacteroidetes bacteria on its surface.</title>
        <authorList>
            <person name="Treitli S.C."/>
            <person name="Kolisko M."/>
            <person name="Husnik F."/>
            <person name="Keeling P."/>
            <person name="Hampl V."/>
        </authorList>
    </citation>
    <scope>NUCLEOTIDE SEQUENCE [LARGE SCALE GENOMIC DNA]</scope>
    <source>
        <strain evidence="2">ST1C</strain>
    </source>
</reference>
<feature type="non-terminal residue" evidence="2">
    <location>
        <position position="79"/>
    </location>
</feature>
<organism evidence="2 3">
    <name type="scientific">Streblomastix strix</name>
    <dbReference type="NCBI Taxonomy" id="222440"/>
    <lineage>
        <taxon>Eukaryota</taxon>
        <taxon>Metamonada</taxon>
        <taxon>Preaxostyla</taxon>
        <taxon>Oxymonadida</taxon>
        <taxon>Streblomastigidae</taxon>
        <taxon>Streblomastix</taxon>
    </lineage>
</organism>